<feature type="transmembrane region" description="Helical" evidence="1">
    <location>
        <begin position="133"/>
        <end position="151"/>
    </location>
</feature>
<keyword evidence="3" id="KW-1185">Reference proteome</keyword>
<accession>A0A7S8F4T6</accession>
<keyword evidence="1" id="KW-1133">Transmembrane helix</keyword>
<reference evidence="2 3" key="1">
    <citation type="submission" date="2020-11" db="EMBL/GenBank/DDBJ databases">
        <title>The genome sequence of Erythrobacter sp. 6D36.</title>
        <authorList>
            <person name="Liu Y."/>
        </authorList>
    </citation>
    <scope>NUCLEOTIDE SEQUENCE [LARGE SCALE GENOMIC DNA]</scope>
    <source>
        <strain evidence="2 3">6D36</strain>
    </source>
</reference>
<dbReference type="AlphaFoldDB" id="A0A7S8F4T6"/>
<sequence length="187" mass="19041">MTAFLFALLAAFAAGSGARDQVLVGTLRDRLGQSGGLLVTGLATALATALIAAWCGALIGSTMSNDASTMFVAIAMLVAAIECALPRRLISPDEPTRSLGAIGIVLFARQLTDAARFLVLAVAAAYAAPEMAAVGGAVGGMVIVAIGWTLGKDGLDRLPLRTIRHFVAIFLFLVAVSTALSARGIIG</sequence>
<evidence type="ECO:0008006" key="4">
    <source>
        <dbReference type="Google" id="ProtNLM"/>
    </source>
</evidence>
<proteinExistence type="predicted"/>
<keyword evidence="1" id="KW-0472">Membrane</keyword>
<dbReference type="EMBL" id="CP064654">
    <property type="protein sequence ID" value="QPC99189.1"/>
    <property type="molecule type" value="Genomic_DNA"/>
</dbReference>
<feature type="transmembrane region" description="Helical" evidence="1">
    <location>
        <begin position="34"/>
        <end position="59"/>
    </location>
</feature>
<evidence type="ECO:0000313" key="2">
    <source>
        <dbReference type="EMBL" id="QPC99189.1"/>
    </source>
</evidence>
<dbReference type="Proteomes" id="UP000594459">
    <property type="component" value="Chromosome"/>
</dbReference>
<evidence type="ECO:0000313" key="3">
    <source>
        <dbReference type="Proteomes" id="UP000594459"/>
    </source>
</evidence>
<dbReference type="RefSeq" id="WP_200982329.1">
    <property type="nucleotide sequence ID" value="NZ_CP064654.1"/>
</dbReference>
<organism evidence="2 3">
    <name type="scientific">Qipengyuania soli</name>
    <dbReference type="NCBI Taxonomy" id="2782568"/>
    <lineage>
        <taxon>Bacteria</taxon>
        <taxon>Pseudomonadati</taxon>
        <taxon>Pseudomonadota</taxon>
        <taxon>Alphaproteobacteria</taxon>
        <taxon>Sphingomonadales</taxon>
        <taxon>Erythrobacteraceae</taxon>
        <taxon>Qipengyuania</taxon>
    </lineage>
</organism>
<protein>
    <recommendedName>
        <fullName evidence="4">GDT1 family protein</fullName>
    </recommendedName>
</protein>
<gene>
    <name evidence="2" type="ORF">IRL76_00975</name>
</gene>
<evidence type="ECO:0000256" key="1">
    <source>
        <dbReference type="SAM" id="Phobius"/>
    </source>
</evidence>
<name>A0A7S8F4T6_9SPHN</name>
<keyword evidence="1" id="KW-0812">Transmembrane</keyword>
<feature type="transmembrane region" description="Helical" evidence="1">
    <location>
        <begin position="163"/>
        <end position="186"/>
    </location>
</feature>
<dbReference type="KEGG" id="qso:IRL76_00975"/>